<feature type="transmembrane region" description="Helical" evidence="2">
    <location>
        <begin position="276"/>
        <end position="296"/>
    </location>
</feature>
<feature type="compositionally biased region" description="Polar residues" evidence="1">
    <location>
        <begin position="189"/>
        <end position="204"/>
    </location>
</feature>
<feature type="transmembrane region" description="Helical" evidence="2">
    <location>
        <begin position="459"/>
        <end position="479"/>
    </location>
</feature>
<protein>
    <submittedName>
        <fullName evidence="3">Uncharacterized protein</fullName>
    </submittedName>
</protein>
<feature type="transmembrane region" description="Helical" evidence="2">
    <location>
        <begin position="250"/>
        <end position="267"/>
    </location>
</feature>
<feature type="region of interest" description="Disordered" evidence="1">
    <location>
        <begin position="176"/>
        <end position="204"/>
    </location>
</feature>
<keyword evidence="2" id="KW-0812">Transmembrane</keyword>
<feature type="transmembrane region" description="Helical" evidence="2">
    <location>
        <begin position="500"/>
        <end position="526"/>
    </location>
</feature>
<dbReference type="STRING" id="695939.SAMN00790413_00661"/>
<gene>
    <name evidence="3" type="ORF">SAMN00790413_00661</name>
</gene>
<feature type="transmembrane region" description="Helical" evidence="2">
    <location>
        <begin position="209"/>
        <end position="230"/>
    </location>
</feature>
<dbReference type="EMBL" id="FWWU01000009">
    <property type="protein sequence ID" value="SMB90132.1"/>
    <property type="molecule type" value="Genomic_DNA"/>
</dbReference>
<evidence type="ECO:0000313" key="3">
    <source>
        <dbReference type="EMBL" id="SMB90132.1"/>
    </source>
</evidence>
<feature type="transmembrane region" description="Helical" evidence="2">
    <location>
        <begin position="433"/>
        <end position="453"/>
    </location>
</feature>
<evidence type="ECO:0000256" key="2">
    <source>
        <dbReference type="SAM" id="Phobius"/>
    </source>
</evidence>
<dbReference type="AlphaFoldDB" id="A0A1W1V9S1"/>
<reference evidence="3 4" key="1">
    <citation type="submission" date="2017-04" db="EMBL/GenBank/DDBJ databases">
        <authorList>
            <person name="Afonso C.L."/>
            <person name="Miller P.J."/>
            <person name="Scott M.A."/>
            <person name="Spackman E."/>
            <person name="Goraichik I."/>
            <person name="Dimitrov K.M."/>
            <person name="Suarez D.L."/>
            <person name="Swayne D.E."/>
        </authorList>
    </citation>
    <scope>NUCLEOTIDE SEQUENCE [LARGE SCALE GENOMIC DNA]</scope>
    <source>
        <strain evidence="3 4">KR-140</strain>
    </source>
</reference>
<keyword evidence="2" id="KW-0472">Membrane</keyword>
<evidence type="ECO:0000256" key="1">
    <source>
        <dbReference type="SAM" id="MobiDB-lite"/>
    </source>
</evidence>
<dbReference type="Proteomes" id="UP000192582">
    <property type="component" value="Unassembled WGS sequence"/>
</dbReference>
<proteinExistence type="predicted"/>
<sequence length="544" mass="55966">MGVTWDEPWVDLLHREAEEDLSAAERAQLGALMASPEVLEARTRLERVQLALTALPSLPPPHRQAAQVASDVRWSACLTVPLPRSVAAAVAAEVALSARLTREGVPPPARAVAPEVVLGVRTARQLSSAPPLPRSLAAEVASEVAWAARLQVPARTPAGSVAAGLQQRIRQEREGQLGASVPEPHMPEQRSSQTGLIQRSNQSPARNPAPLLLVLGLLTGLTLLGLTQAWPNLSAGATVLQALVTQVSPLAGVGLALLLAASLVVAWRPTRGVQQFGVAAFALSAALTLPPLYAALARSGVTVGHNVTVHGQVPGNVIAVGGDVTLARDASVHGEVVTLFGNVRREDGARVSGRVNALLGHASGDVAALQTAPPKGLNLATASAFRPLLGWLGGAAWGPVFGMLTGTMLLLLFLVGAAPLLARRQRHAPVRTLALGVLALATLLAPALGLALTGLLAPALLAAAFALLLVATGLSVSAYDLGRTVSHRLRFPQPERTGAVLGMLAVALSLGWPPLALGLALTGGAWGLGTLLLTQTGGERSASH</sequence>
<feature type="transmembrane region" description="Helical" evidence="2">
    <location>
        <begin position="396"/>
        <end position="421"/>
    </location>
</feature>
<organism evidence="3 4">
    <name type="scientific">Deinococcus hopiensis KR-140</name>
    <dbReference type="NCBI Taxonomy" id="695939"/>
    <lineage>
        <taxon>Bacteria</taxon>
        <taxon>Thermotogati</taxon>
        <taxon>Deinococcota</taxon>
        <taxon>Deinococci</taxon>
        <taxon>Deinococcales</taxon>
        <taxon>Deinococcaceae</taxon>
        <taxon>Deinococcus</taxon>
    </lineage>
</organism>
<name>A0A1W1V9S1_9DEIO</name>
<keyword evidence="4" id="KW-1185">Reference proteome</keyword>
<keyword evidence="2" id="KW-1133">Transmembrane helix</keyword>
<evidence type="ECO:0000313" key="4">
    <source>
        <dbReference type="Proteomes" id="UP000192582"/>
    </source>
</evidence>
<accession>A0A1W1V9S1</accession>
<dbReference type="OrthoDB" id="65290at2"/>
<dbReference type="RefSeq" id="WP_084048286.1">
    <property type="nucleotide sequence ID" value="NZ_FWWU01000009.1"/>
</dbReference>